<feature type="domain" description="Aminotransferase class I/classII large" evidence="5">
    <location>
        <begin position="1"/>
        <end position="221"/>
    </location>
</feature>
<dbReference type="InterPro" id="IPR015424">
    <property type="entry name" value="PyrdxlP-dep_Trfase"/>
</dbReference>
<sequence length="228" mass="24807">GDRVLVPEPSYPLLEHLARLDGVEPVPYQLVFHGRWEIDLDSLSAAMEHGVRVLIAVSPNNPTGSYLSPADYKVLQRACRRHHCALIVDEVFSGYPINTTVPETSVLDNSSEVLTFCLGGLSKAVGLPQMKLSWFVVSGVDSDVESALRALGFVMDTYLSVSTPVQLATSDLLSSGQALASQIRQRVIENFTGLQRLVKTFPAVSLLPVEGGWYAVIQVPALCSEEQL</sequence>
<dbReference type="InterPro" id="IPR051926">
    <property type="entry name" value="Ala_Aminotransferase"/>
</dbReference>
<evidence type="ECO:0000256" key="3">
    <source>
        <dbReference type="ARBA" id="ARBA00022679"/>
    </source>
</evidence>
<protein>
    <recommendedName>
        <fullName evidence="5">Aminotransferase class I/classII large domain-containing protein</fullName>
    </recommendedName>
</protein>
<feature type="non-terminal residue" evidence="6">
    <location>
        <position position="228"/>
    </location>
</feature>
<dbReference type="SUPFAM" id="SSF53383">
    <property type="entry name" value="PLP-dependent transferases"/>
    <property type="match status" value="1"/>
</dbReference>
<dbReference type="PANTHER" id="PTHR43488:SF2">
    <property type="entry name" value="GLUTAMATE-PYRUVATE AMINOTRANSFERASE ALAA"/>
    <property type="match status" value="1"/>
</dbReference>
<feature type="non-terminal residue" evidence="6">
    <location>
        <position position="1"/>
    </location>
</feature>
<gene>
    <name evidence="6" type="ORF">METZ01_LOCUS516470</name>
</gene>
<keyword evidence="2" id="KW-0032">Aminotransferase</keyword>
<dbReference type="AlphaFoldDB" id="A0A383F3D3"/>
<dbReference type="InterPro" id="IPR015422">
    <property type="entry name" value="PyrdxlP-dep_Trfase_small"/>
</dbReference>
<keyword evidence="3" id="KW-0808">Transferase</keyword>
<organism evidence="6">
    <name type="scientific">marine metagenome</name>
    <dbReference type="NCBI Taxonomy" id="408172"/>
    <lineage>
        <taxon>unclassified sequences</taxon>
        <taxon>metagenomes</taxon>
        <taxon>ecological metagenomes</taxon>
    </lineage>
</organism>
<accession>A0A383F3D3</accession>
<name>A0A383F3D3_9ZZZZ</name>
<dbReference type="GO" id="GO:0030170">
    <property type="term" value="F:pyridoxal phosphate binding"/>
    <property type="evidence" value="ECO:0007669"/>
    <property type="project" value="InterPro"/>
</dbReference>
<evidence type="ECO:0000256" key="4">
    <source>
        <dbReference type="ARBA" id="ARBA00022898"/>
    </source>
</evidence>
<proteinExistence type="predicted"/>
<dbReference type="EMBL" id="UINC01231186">
    <property type="protein sequence ID" value="SVE63616.1"/>
    <property type="molecule type" value="Genomic_DNA"/>
</dbReference>
<keyword evidence="4" id="KW-0663">Pyridoxal phosphate</keyword>
<comment type="cofactor">
    <cofactor evidence="1">
        <name>pyridoxal 5'-phosphate</name>
        <dbReference type="ChEBI" id="CHEBI:597326"/>
    </cofactor>
</comment>
<dbReference type="GO" id="GO:0008483">
    <property type="term" value="F:transaminase activity"/>
    <property type="evidence" value="ECO:0007669"/>
    <property type="project" value="UniProtKB-KW"/>
</dbReference>
<reference evidence="6" key="1">
    <citation type="submission" date="2018-05" db="EMBL/GenBank/DDBJ databases">
        <authorList>
            <person name="Lanie J.A."/>
            <person name="Ng W.-L."/>
            <person name="Kazmierczak K.M."/>
            <person name="Andrzejewski T.M."/>
            <person name="Davidsen T.M."/>
            <person name="Wayne K.J."/>
            <person name="Tettelin H."/>
            <person name="Glass J.I."/>
            <person name="Rusch D."/>
            <person name="Podicherti R."/>
            <person name="Tsui H.-C.T."/>
            <person name="Winkler M.E."/>
        </authorList>
    </citation>
    <scope>NUCLEOTIDE SEQUENCE</scope>
</reference>
<dbReference type="Pfam" id="PF00155">
    <property type="entry name" value="Aminotran_1_2"/>
    <property type="match status" value="1"/>
</dbReference>
<dbReference type="Gene3D" id="3.90.1150.10">
    <property type="entry name" value="Aspartate Aminotransferase, domain 1"/>
    <property type="match status" value="1"/>
</dbReference>
<evidence type="ECO:0000256" key="1">
    <source>
        <dbReference type="ARBA" id="ARBA00001933"/>
    </source>
</evidence>
<dbReference type="InterPro" id="IPR004839">
    <property type="entry name" value="Aminotransferase_I/II_large"/>
</dbReference>
<dbReference type="Gene3D" id="3.40.640.10">
    <property type="entry name" value="Type I PLP-dependent aspartate aminotransferase-like (Major domain)"/>
    <property type="match status" value="1"/>
</dbReference>
<dbReference type="InterPro" id="IPR015421">
    <property type="entry name" value="PyrdxlP-dep_Trfase_major"/>
</dbReference>
<dbReference type="CDD" id="cd00609">
    <property type="entry name" value="AAT_like"/>
    <property type="match status" value="1"/>
</dbReference>
<evidence type="ECO:0000259" key="5">
    <source>
        <dbReference type="Pfam" id="PF00155"/>
    </source>
</evidence>
<dbReference type="PANTHER" id="PTHR43488">
    <property type="entry name" value="GLUTAMATE-PYRUVATE AMINOTRANSFERASE ALAA"/>
    <property type="match status" value="1"/>
</dbReference>
<evidence type="ECO:0000256" key="2">
    <source>
        <dbReference type="ARBA" id="ARBA00022576"/>
    </source>
</evidence>
<evidence type="ECO:0000313" key="6">
    <source>
        <dbReference type="EMBL" id="SVE63616.1"/>
    </source>
</evidence>